<protein>
    <submittedName>
        <fullName evidence="1">Type VI secretion system protein ImpJ</fullName>
    </submittedName>
</protein>
<dbReference type="EMBL" id="JAUSVR010000001">
    <property type="protein sequence ID" value="MDQ0509451.1"/>
    <property type="molecule type" value="Genomic_DNA"/>
</dbReference>
<reference evidence="1 2" key="1">
    <citation type="submission" date="2023-07" db="EMBL/GenBank/DDBJ databases">
        <title>Genomic Encyclopedia of Type Strains, Phase IV (KMG-IV): sequencing the most valuable type-strain genomes for metagenomic binning, comparative biology and taxonomic classification.</title>
        <authorList>
            <person name="Goeker M."/>
        </authorList>
    </citation>
    <scope>NUCLEOTIDE SEQUENCE [LARGE SCALE GENOMIC DNA]</scope>
    <source>
        <strain evidence="1 2">DSM 15561</strain>
    </source>
</reference>
<comment type="caution">
    <text evidence="1">The sequence shown here is derived from an EMBL/GenBank/DDBJ whole genome shotgun (WGS) entry which is preliminary data.</text>
</comment>
<evidence type="ECO:0000313" key="2">
    <source>
        <dbReference type="Proteomes" id="UP001235094"/>
    </source>
</evidence>
<dbReference type="RefSeq" id="WP_306888136.1">
    <property type="nucleotide sequence ID" value="NZ_JAUSVR010000001.1"/>
</dbReference>
<gene>
    <name evidence="1" type="ORF">QOZ99_000328</name>
</gene>
<evidence type="ECO:0000313" key="1">
    <source>
        <dbReference type="EMBL" id="MDQ0509451.1"/>
    </source>
</evidence>
<accession>A0ABU0LL71</accession>
<dbReference type="Proteomes" id="UP001235094">
    <property type="component" value="Unassembled WGS sequence"/>
</dbReference>
<keyword evidence="2" id="KW-1185">Reference proteome</keyword>
<sequence>MSLTSKPLWTEGMFIKPQHFQQHDRWQEHTLEARVRALVPFGWGLCRLEIDEELLRLGQFAVARCLAVLPDGTTLDIPGQMPPPPPRRVPPGLKEARVFIAVPARARDGAEIVEPGAAQRRMRAVEHAVRDTSAPDREPVNIRVGRLNVGLLLEGEPQDDLIVLPVARIAEVEPSGAVVLSPSHIPPCLDYQASARLVQVLNEVHGLVHIRAEALAERADPSRMTSDSAGLLDVLVLRIMNGTDAVLHHLAHLPGCHPEVLFREMVRLVGDLSAFDSHHRRVPHLPAYLHDDLETCLEPLLAALRQALNVVIERNVVPLPLQERGYGIRTATIMDRTIFSGGRFILVASAGIPHETLRTQLPATTKVGSVEQIRDLVNLQLPGIPLRSLPVAPRELPYLQGAVYFEMDQSVELWRSLARSAAFAFHVSGDYPDLHLEFWAIRAVQP</sequence>
<dbReference type="PANTHER" id="PTHR35566">
    <property type="entry name" value="BLR3599 PROTEIN"/>
    <property type="match status" value="1"/>
</dbReference>
<name>A0ABU0LL71_9HYPH</name>
<dbReference type="InterPro" id="IPR010263">
    <property type="entry name" value="T6SS_TssK"/>
</dbReference>
<organism evidence="1 2">
    <name type="scientific">Ancylobacter amanitiformis</name>
    <dbReference type="NCBI Taxonomy" id="217069"/>
    <lineage>
        <taxon>Bacteria</taxon>
        <taxon>Pseudomonadati</taxon>
        <taxon>Pseudomonadota</taxon>
        <taxon>Alphaproteobacteria</taxon>
        <taxon>Hyphomicrobiales</taxon>
        <taxon>Xanthobacteraceae</taxon>
        <taxon>Ancylobacter</taxon>
    </lineage>
</organism>
<dbReference type="PANTHER" id="PTHR35566:SF1">
    <property type="entry name" value="TYPE VI SECRETION SYSTEM BASEPLATE COMPONENT TSSK1"/>
    <property type="match status" value="1"/>
</dbReference>
<dbReference type="NCBIfam" id="TIGR03353">
    <property type="entry name" value="VI_chp_4"/>
    <property type="match status" value="1"/>
</dbReference>
<proteinExistence type="predicted"/>
<dbReference type="Pfam" id="PF05936">
    <property type="entry name" value="T6SS_VasE"/>
    <property type="match status" value="1"/>
</dbReference>